<evidence type="ECO:0000256" key="1">
    <source>
        <dbReference type="ARBA" id="ARBA00004651"/>
    </source>
</evidence>
<feature type="transmembrane region" description="Helical" evidence="6">
    <location>
        <begin position="383"/>
        <end position="402"/>
    </location>
</feature>
<dbReference type="PANTHER" id="PTHR30250">
    <property type="entry name" value="PST FAMILY PREDICTED COLANIC ACID TRANSPORTER"/>
    <property type="match status" value="1"/>
</dbReference>
<comment type="subcellular location">
    <subcellularLocation>
        <location evidence="1">Cell membrane</location>
        <topology evidence="1">Multi-pass membrane protein</topology>
    </subcellularLocation>
</comment>
<accession>A0A1H5FZ40</accession>
<keyword evidence="3 6" id="KW-0812">Transmembrane</keyword>
<dbReference type="PANTHER" id="PTHR30250:SF11">
    <property type="entry name" value="O-ANTIGEN TRANSPORTER-RELATED"/>
    <property type="match status" value="1"/>
</dbReference>
<evidence type="ECO:0000256" key="5">
    <source>
        <dbReference type="ARBA" id="ARBA00023136"/>
    </source>
</evidence>
<evidence type="ECO:0000313" key="7">
    <source>
        <dbReference type="EMBL" id="SEE08710.1"/>
    </source>
</evidence>
<protein>
    <submittedName>
        <fullName evidence="7">Membrane protein involved in the export of O-antigen and teichoic acid</fullName>
    </submittedName>
</protein>
<dbReference type="RefSeq" id="WP_074827240.1">
    <property type="nucleotide sequence ID" value="NZ_FNTI01000001.1"/>
</dbReference>
<keyword evidence="5 6" id="KW-0472">Membrane</keyword>
<dbReference type="OrthoDB" id="9800982at2"/>
<feature type="transmembrane region" description="Helical" evidence="6">
    <location>
        <begin position="408"/>
        <end position="427"/>
    </location>
</feature>
<feature type="transmembrane region" description="Helical" evidence="6">
    <location>
        <begin position="18"/>
        <end position="43"/>
    </location>
</feature>
<dbReference type="GO" id="GO:0005886">
    <property type="term" value="C:plasma membrane"/>
    <property type="evidence" value="ECO:0007669"/>
    <property type="project" value="UniProtKB-SubCell"/>
</dbReference>
<proteinExistence type="predicted"/>
<dbReference type="EMBL" id="FNTI01000001">
    <property type="protein sequence ID" value="SEE08710.1"/>
    <property type="molecule type" value="Genomic_DNA"/>
</dbReference>
<evidence type="ECO:0000256" key="4">
    <source>
        <dbReference type="ARBA" id="ARBA00022989"/>
    </source>
</evidence>
<dbReference type="InterPro" id="IPR050833">
    <property type="entry name" value="Poly_Biosynth_Transport"/>
</dbReference>
<dbReference type="Proteomes" id="UP000183208">
    <property type="component" value="Unassembled WGS sequence"/>
</dbReference>
<sequence>MTSEVVDQDLGSARIRRVALGGVTAFVIFVACAGVTACSQLLIARLVGADTYGVYAYVTAWITILAYFSALGFDIALLRFLPAYQTKGAWGLARGVIRYTEQRALAVGILVILAGTSIILVWSRHFTPELRNTFLIGFVLVPVWALLWIRCAIVRGFGGVVLALAPDKIARDGLLLILVVLAHFGLSRHTDAPLVMMATLVGSTVALGLVSLAIRRLRPDVITHSPPEYAASIWCHTAVPLVVITAAEALLNRTGVVLLGWFGETKDAGIYSLAFNISFLVVLPRAAINTLFAPTISSLFTRNDRATLQALVTKSASWTLCAAGCIALALAVLAEPILTWFGKDFANGVLALRILLVGQVIAASYGSQLYVMTMTEHERSAAALLILSAAVNVVASIFFISILGLTGAAIATTIALIIWNIAMALFISRHLRLLPGIFGMFGSRLRRSLAPRL</sequence>
<keyword evidence="4 6" id="KW-1133">Transmembrane helix</keyword>
<organism evidence="7 8">
    <name type="scientific">Bradyrhizobium lablabi</name>
    <dbReference type="NCBI Taxonomy" id="722472"/>
    <lineage>
        <taxon>Bacteria</taxon>
        <taxon>Pseudomonadati</taxon>
        <taxon>Pseudomonadota</taxon>
        <taxon>Alphaproteobacteria</taxon>
        <taxon>Hyphomicrobiales</taxon>
        <taxon>Nitrobacteraceae</taxon>
        <taxon>Bradyrhizobium</taxon>
    </lineage>
</organism>
<feature type="transmembrane region" description="Helical" evidence="6">
    <location>
        <begin position="317"/>
        <end position="338"/>
    </location>
</feature>
<feature type="transmembrane region" description="Helical" evidence="6">
    <location>
        <begin position="350"/>
        <end position="371"/>
    </location>
</feature>
<dbReference type="InterPro" id="IPR002797">
    <property type="entry name" value="Polysacc_synth"/>
</dbReference>
<dbReference type="Pfam" id="PF01943">
    <property type="entry name" value="Polysacc_synt"/>
    <property type="match status" value="1"/>
</dbReference>
<reference evidence="7 8" key="1">
    <citation type="submission" date="2016-10" db="EMBL/GenBank/DDBJ databases">
        <authorList>
            <person name="de Groot N.N."/>
        </authorList>
    </citation>
    <scope>NUCLEOTIDE SEQUENCE [LARGE SCALE GENOMIC DNA]</scope>
    <source>
        <strain evidence="7 8">GAS522</strain>
    </source>
</reference>
<evidence type="ECO:0000256" key="3">
    <source>
        <dbReference type="ARBA" id="ARBA00022692"/>
    </source>
</evidence>
<dbReference type="AlphaFoldDB" id="A0A1H5FZ40"/>
<gene>
    <name evidence="7" type="ORF">SAMN05444171_6210</name>
</gene>
<feature type="transmembrane region" description="Helical" evidence="6">
    <location>
        <begin position="169"/>
        <end position="186"/>
    </location>
</feature>
<feature type="transmembrane region" description="Helical" evidence="6">
    <location>
        <begin position="192"/>
        <end position="217"/>
    </location>
</feature>
<name>A0A1H5FZ40_9BRAD</name>
<feature type="transmembrane region" description="Helical" evidence="6">
    <location>
        <begin position="55"/>
        <end position="78"/>
    </location>
</feature>
<evidence type="ECO:0000256" key="6">
    <source>
        <dbReference type="SAM" id="Phobius"/>
    </source>
</evidence>
<feature type="transmembrane region" description="Helical" evidence="6">
    <location>
        <begin position="104"/>
        <end position="122"/>
    </location>
</feature>
<evidence type="ECO:0000256" key="2">
    <source>
        <dbReference type="ARBA" id="ARBA00022475"/>
    </source>
</evidence>
<evidence type="ECO:0000313" key="8">
    <source>
        <dbReference type="Proteomes" id="UP000183208"/>
    </source>
</evidence>
<keyword evidence="2" id="KW-1003">Cell membrane</keyword>
<feature type="transmembrane region" description="Helical" evidence="6">
    <location>
        <begin position="134"/>
        <end position="157"/>
    </location>
</feature>